<feature type="transmembrane region" description="Helical" evidence="6">
    <location>
        <begin position="119"/>
        <end position="140"/>
    </location>
</feature>
<dbReference type="Pfam" id="PF09678">
    <property type="entry name" value="Caa3_CtaG"/>
    <property type="match status" value="1"/>
</dbReference>
<feature type="transmembrane region" description="Helical" evidence="6">
    <location>
        <begin position="86"/>
        <end position="107"/>
    </location>
</feature>
<dbReference type="AlphaFoldDB" id="A0A6J6U5V4"/>
<sequence>MVAHMILGMIAPIGIVLGAPITLALRTLPQGRNKEERGVRGTLLAALHSKLAIFYTNPIVALAFFDGSLFALYFTNLFSSMMQSHAGHLFMNIHFILAGLLFFHVIIGIDPNPRRIPHLVRIVVVFAAMSIHAFFSVALMSSTTLIDKGYFASMKTPWLVDLLADQKIGGSIGWAMGEIPILLALVATFISWVKDDSREVKRIDRNTARAAAMGTPDELADYNNYLQQLAQRDRDEK</sequence>
<evidence type="ECO:0000256" key="6">
    <source>
        <dbReference type="SAM" id="Phobius"/>
    </source>
</evidence>
<evidence type="ECO:0000313" key="7">
    <source>
        <dbReference type="EMBL" id="CAB4755142.1"/>
    </source>
</evidence>
<keyword evidence="5 6" id="KW-0472">Membrane</keyword>
<name>A0A6J6U5V4_9ZZZZ</name>
<evidence type="ECO:0000256" key="2">
    <source>
        <dbReference type="ARBA" id="ARBA00022475"/>
    </source>
</evidence>
<comment type="subcellular location">
    <subcellularLocation>
        <location evidence="1">Cell membrane</location>
        <topology evidence="1">Multi-pass membrane protein</topology>
    </subcellularLocation>
</comment>
<keyword evidence="2" id="KW-1003">Cell membrane</keyword>
<accession>A0A6J6U5V4</accession>
<gene>
    <name evidence="7" type="ORF">UFOPK2837_00823</name>
</gene>
<feature type="transmembrane region" description="Helical" evidence="6">
    <location>
        <begin position="172"/>
        <end position="193"/>
    </location>
</feature>
<dbReference type="InterPro" id="IPR019108">
    <property type="entry name" value="Caa3_assmbl_CtaG-rel"/>
</dbReference>
<organism evidence="7">
    <name type="scientific">freshwater metagenome</name>
    <dbReference type="NCBI Taxonomy" id="449393"/>
    <lineage>
        <taxon>unclassified sequences</taxon>
        <taxon>metagenomes</taxon>
        <taxon>ecological metagenomes</taxon>
    </lineage>
</organism>
<protein>
    <submittedName>
        <fullName evidence="7">Unannotated protein</fullName>
    </submittedName>
</protein>
<reference evidence="7" key="1">
    <citation type="submission" date="2020-05" db="EMBL/GenBank/DDBJ databases">
        <authorList>
            <person name="Chiriac C."/>
            <person name="Salcher M."/>
            <person name="Ghai R."/>
            <person name="Kavagutti S V."/>
        </authorList>
    </citation>
    <scope>NUCLEOTIDE SEQUENCE</scope>
</reference>
<evidence type="ECO:0000256" key="5">
    <source>
        <dbReference type="ARBA" id="ARBA00023136"/>
    </source>
</evidence>
<evidence type="ECO:0000256" key="3">
    <source>
        <dbReference type="ARBA" id="ARBA00022692"/>
    </source>
</evidence>
<proteinExistence type="predicted"/>
<dbReference type="EMBL" id="CAEZZF010000068">
    <property type="protein sequence ID" value="CAB4755142.1"/>
    <property type="molecule type" value="Genomic_DNA"/>
</dbReference>
<feature type="transmembrane region" description="Helical" evidence="6">
    <location>
        <begin position="6"/>
        <end position="25"/>
    </location>
</feature>
<evidence type="ECO:0000256" key="4">
    <source>
        <dbReference type="ARBA" id="ARBA00022989"/>
    </source>
</evidence>
<keyword evidence="4 6" id="KW-1133">Transmembrane helix</keyword>
<keyword evidence="3 6" id="KW-0812">Transmembrane</keyword>
<feature type="transmembrane region" description="Helical" evidence="6">
    <location>
        <begin position="52"/>
        <end position="74"/>
    </location>
</feature>
<evidence type="ECO:0000256" key="1">
    <source>
        <dbReference type="ARBA" id="ARBA00004651"/>
    </source>
</evidence>
<dbReference type="GO" id="GO:0005886">
    <property type="term" value="C:plasma membrane"/>
    <property type="evidence" value="ECO:0007669"/>
    <property type="project" value="UniProtKB-SubCell"/>
</dbReference>